<gene>
    <name evidence="2" type="ORF">BT63DRAFT_476747</name>
</gene>
<evidence type="ECO:0000313" key="2">
    <source>
        <dbReference type="EMBL" id="KAF2671910.1"/>
    </source>
</evidence>
<dbReference type="EMBL" id="MU004232">
    <property type="protein sequence ID" value="KAF2671910.1"/>
    <property type="molecule type" value="Genomic_DNA"/>
</dbReference>
<protein>
    <recommendedName>
        <fullName evidence="1">Sld7 C-terminal domain-containing protein</fullName>
    </recommendedName>
</protein>
<dbReference type="InterPro" id="IPR041260">
    <property type="entry name" value="Sld7_C"/>
</dbReference>
<dbReference type="Pfam" id="PF18596">
    <property type="entry name" value="Sld7_C"/>
    <property type="match status" value="1"/>
</dbReference>
<dbReference type="OrthoDB" id="4205424at2759"/>
<organism evidence="2 3">
    <name type="scientific">Microthyrium microscopicum</name>
    <dbReference type="NCBI Taxonomy" id="703497"/>
    <lineage>
        <taxon>Eukaryota</taxon>
        <taxon>Fungi</taxon>
        <taxon>Dikarya</taxon>
        <taxon>Ascomycota</taxon>
        <taxon>Pezizomycotina</taxon>
        <taxon>Dothideomycetes</taxon>
        <taxon>Dothideomycetes incertae sedis</taxon>
        <taxon>Microthyriales</taxon>
        <taxon>Microthyriaceae</taxon>
        <taxon>Microthyrium</taxon>
    </lineage>
</organism>
<reference evidence="2" key="1">
    <citation type="journal article" date="2020" name="Stud. Mycol.">
        <title>101 Dothideomycetes genomes: a test case for predicting lifestyles and emergence of pathogens.</title>
        <authorList>
            <person name="Haridas S."/>
            <person name="Albert R."/>
            <person name="Binder M."/>
            <person name="Bloem J."/>
            <person name="Labutti K."/>
            <person name="Salamov A."/>
            <person name="Andreopoulos B."/>
            <person name="Baker S."/>
            <person name="Barry K."/>
            <person name="Bills G."/>
            <person name="Bluhm B."/>
            <person name="Cannon C."/>
            <person name="Castanera R."/>
            <person name="Culley D."/>
            <person name="Daum C."/>
            <person name="Ezra D."/>
            <person name="Gonzalez J."/>
            <person name="Henrissat B."/>
            <person name="Kuo A."/>
            <person name="Liang C."/>
            <person name="Lipzen A."/>
            <person name="Lutzoni F."/>
            <person name="Magnuson J."/>
            <person name="Mondo S."/>
            <person name="Nolan M."/>
            <person name="Ohm R."/>
            <person name="Pangilinan J."/>
            <person name="Park H.-J."/>
            <person name="Ramirez L."/>
            <person name="Alfaro M."/>
            <person name="Sun H."/>
            <person name="Tritt A."/>
            <person name="Yoshinaga Y."/>
            <person name="Zwiers L.-H."/>
            <person name="Turgeon B."/>
            <person name="Goodwin S."/>
            <person name="Spatafora J."/>
            <person name="Crous P."/>
            <person name="Grigoriev I."/>
        </authorList>
    </citation>
    <scope>NUCLEOTIDE SEQUENCE</scope>
    <source>
        <strain evidence="2">CBS 115976</strain>
    </source>
</reference>
<proteinExistence type="predicted"/>
<accession>A0A6A6UJF7</accession>
<evidence type="ECO:0000259" key="1">
    <source>
        <dbReference type="Pfam" id="PF18596"/>
    </source>
</evidence>
<evidence type="ECO:0000313" key="3">
    <source>
        <dbReference type="Proteomes" id="UP000799302"/>
    </source>
</evidence>
<feature type="domain" description="Sld7 C-terminal" evidence="1">
    <location>
        <begin position="308"/>
        <end position="398"/>
    </location>
</feature>
<keyword evidence="3" id="KW-1185">Reference proteome</keyword>
<name>A0A6A6UJF7_9PEZI</name>
<dbReference type="Proteomes" id="UP000799302">
    <property type="component" value="Unassembled WGS sequence"/>
</dbReference>
<dbReference type="AlphaFoldDB" id="A0A6A6UJF7"/>
<sequence>MSLHFSIINLSTTHQHQLSNFLSELDSANELQVWCKAYPPMASNWCGKISLPGDQFIEDVNITDPTLPGLCDQLGSTLEFLSLVEIFKLPAVMILRTGCSVWTHNDTTQNWFSDKLISSRLSSVPNAQAGIGILARGDSPRDNSQSTITEVLFSMIEEPANEFRVQATFLCSSKLEANLQDNDTNEEVTVVLGGPPAAGNENNSQNIFDLAQEQRRRTSGRGGVGVAAAAAFMSPRPSTPASGVENQRRIAPVEGSSLRRKYEAAHTTSPISSIERFPNSMFFQTQDSLPASQSQTILSQEESSALETANREMISRIVMAGMRLYGHQQRRKGEITQEDLPNEIDATGGSPQDEYKLIYHQTYKATIFALRTSIRSVSLQAHIERVREIVDNLLSLFCSQQLPG</sequence>